<proteinExistence type="predicted"/>
<keyword evidence="1" id="KW-0175">Coiled coil</keyword>
<evidence type="ECO:0000256" key="1">
    <source>
        <dbReference type="SAM" id="Coils"/>
    </source>
</evidence>
<gene>
    <name evidence="2" type="ORF">PFDG_05019</name>
</gene>
<organism evidence="2 3">
    <name type="scientific">Plasmodium falciparum (isolate Dd2)</name>
    <dbReference type="NCBI Taxonomy" id="57267"/>
    <lineage>
        <taxon>Eukaryota</taxon>
        <taxon>Sar</taxon>
        <taxon>Alveolata</taxon>
        <taxon>Apicomplexa</taxon>
        <taxon>Aconoidasida</taxon>
        <taxon>Haemosporida</taxon>
        <taxon>Plasmodiidae</taxon>
        <taxon>Plasmodium</taxon>
        <taxon>Plasmodium (Laverania)</taxon>
    </lineage>
</organism>
<protein>
    <submittedName>
        <fullName evidence="2">Uncharacterized protein</fullName>
    </submittedName>
</protein>
<dbReference type="KEGG" id="pfd:PFDG_05019"/>
<feature type="coiled-coil region" evidence="1">
    <location>
        <begin position="25"/>
        <end position="66"/>
    </location>
</feature>
<name>A0A0L7MA56_PLAF4</name>
<dbReference type="Proteomes" id="UP000054282">
    <property type="component" value="Unassembled WGS sequence"/>
</dbReference>
<reference evidence="3" key="1">
    <citation type="submission" date="2006-09" db="EMBL/GenBank/DDBJ databases">
        <title>Annotation of Plasmodium falciparum Dd2.</title>
        <authorList>
            <consortium name="The Broad Institute Genome Sequencing Platform"/>
            <person name="Volkman S.K."/>
            <person name="Neafsey D.E."/>
            <person name="Dash A.P."/>
            <person name="Chitnis C.E."/>
            <person name="Hartl D.L."/>
            <person name="Young S.K."/>
            <person name="Zeng Q."/>
            <person name="Koehrsen M."/>
            <person name="Alvarado L."/>
            <person name="Berlin A."/>
            <person name="Borenstein D."/>
            <person name="Chapman S.B."/>
            <person name="Chen Z."/>
            <person name="Engels R."/>
            <person name="Freedman E."/>
            <person name="Gellesch M."/>
            <person name="Goldberg J."/>
            <person name="Griggs A."/>
            <person name="Gujja S."/>
            <person name="Heilman E.R."/>
            <person name="Heiman D.I."/>
            <person name="Howarth C."/>
            <person name="Jen D."/>
            <person name="Larson L."/>
            <person name="Mehta T."/>
            <person name="Neiman D."/>
            <person name="Park D."/>
            <person name="Pearson M."/>
            <person name="Roberts A."/>
            <person name="Saif S."/>
            <person name="Shea T."/>
            <person name="Shenoy N."/>
            <person name="Sisk P."/>
            <person name="Stolte C."/>
            <person name="Sykes S."/>
            <person name="Walk T."/>
            <person name="White J."/>
            <person name="Yandava C."/>
            <person name="Haas B."/>
            <person name="Henn M.R."/>
            <person name="Nusbaum C."/>
            <person name="Birren B."/>
        </authorList>
    </citation>
    <scope>NUCLEOTIDE SEQUENCE [LARGE SCALE GENOMIC DNA]</scope>
</reference>
<evidence type="ECO:0000313" key="2">
    <source>
        <dbReference type="EMBL" id="KOB89470.1"/>
    </source>
</evidence>
<sequence length="95" mass="11479">MIQNIFIENFSHIAKKKCKILFSPHKDVQKDIANLMERKEICEKELEELQIQFPQSEKMKKEKNDESNKIILERNEMNIKKKKCTLLKNEFNNNR</sequence>
<evidence type="ECO:0000313" key="3">
    <source>
        <dbReference type="Proteomes" id="UP000054282"/>
    </source>
</evidence>
<reference evidence="3" key="2">
    <citation type="submission" date="2006-09" db="EMBL/GenBank/DDBJ databases">
        <title>The genome sequence of Plasmodium falciparum Dd2.</title>
        <authorList>
            <consortium name="The Broad Institute Genome Sequencing Platform"/>
            <person name="Birren B."/>
            <person name="Lander E."/>
            <person name="Galagan J."/>
            <person name="Nusbaum C."/>
            <person name="Devon K."/>
            <person name="Henn M."/>
            <person name="Jaffe D."/>
            <person name="Butler J."/>
            <person name="Alvarez P."/>
            <person name="Gnerre S."/>
            <person name="Grabherr M."/>
            <person name="Kleber M."/>
            <person name="Mauceli E."/>
            <person name="Brockman W."/>
            <person name="MacCallum I.A."/>
            <person name="Rounsley S."/>
            <person name="Young S."/>
            <person name="LaButti K."/>
            <person name="Pushparaj V."/>
            <person name="DeCaprio D."/>
            <person name="Crawford M."/>
            <person name="Koehrsen M."/>
            <person name="Engels R."/>
            <person name="Montgomery P."/>
            <person name="Pearson M."/>
            <person name="Howarth C."/>
            <person name="Larson L."/>
            <person name="Luoma S."/>
            <person name="White J."/>
            <person name="Kodira C."/>
            <person name="Zeng Q."/>
            <person name="O'Leary S."/>
            <person name="Yandava C."/>
            <person name="Alvarado L."/>
            <person name="Wirth D."/>
            <person name="Volkman S."/>
            <person name="Hartl D."/>
        </authorList>
    </citation>
    <scope>NUCLEOTIDE SEQUENCE [LARGE SCALE GENOMIC DNA]</scope>
</reference>
<accession>A0A0L7MA56</accession>
<dbReference type="EMBL" id="GG702498">
    <property type="protein sequence ID" value="KOB89470.1"/>
    <property type="molecule type" value="Genomic_DNA"/>
</dbReference>
<dbReference type="AlphaFoldDB" id="A0A0L7MA56"/>